<feature type="compositionally biased region" description="Basic and acidic residues" evidence="1">
    <location>
        <begin position="86"/>
        <end position="126"/>
    </location>
</feature>
<accession>A0A2N9HQH8</accession>
<gene>
    <name evidence="2" type="ORF">FSB_LOCUS42394</name>
</gene>
<dbReference type="EMBL" id="OIVN01003946">
    <property type="protein sequence ID" value="SPD14512.1"/>
    <property type="molecule type" value="Genomic_DNA"/>
</dbReference>
<feature type="region of interest" description="Disordered" evidence="1">
    <location>
        <begin position="1"/>
        <end position="144"/>
    </location>
</feature>
<name>A0A2N9HQH8_FAGSY</name>
<proteinExistence type="predicted"/>
<dbReference type="AlphaFoldDB" id="A0A2N9HQH8"/>
<sequence>MGGCASKPKESDIQKELLPNDDSAISQKAEGETVAQESKNGGENQSEAPLVDLSESKEETKEEGKDLSSEPKTAEAAPVSVEAGEEIAKATEDKVEAPAKTTEEKVEAGNETQKAVEDQAESKADKPVAAPSSEDKIDAPLVTV</sequence>
<feature type="compositionally biased region" description="Polar residues" evidence="1">
    <location>
        <begin position="35"/>
        <end position="47"/>
    </location>
</feature>
<evidence type="ECO:0000256" key="1">
    <source>
        <dbReference type="SAM" id="MobiDB-lite"/>
    </source>
</evidence>
<reference evidence="2" key="1">
    <citation type="submission" date="2018-02" db="EMBL/GenBank/DDBJ databases">
        <authorList>
            <person name="Cohen D.B."/>
            <person name="Kent A.D."/>
        </authorList>
    </citation>
    <scope>NUCLEOTIDE SEQUENCE</scope>
</reference>
<feature type="compositionally biased region" description="Basic and acidic residues" evidence="1">
    <location>
        <begin position="54"/>
        <end position="73"/>
    </location>
</feature>
<evidence type="ECO:0000313" key="2">
    <source>
        <dbReference type="EMBL" id="SPD14512.1"/>
    </source>
</evidence>
<organism evidence="2">
    <name type="scientific">Fagus sylvatica</name>
    <name type="common">Beechnut</name>
    <dbReference type="NCBI Taxonomy" id="28930"/>
    <lineage>
        <taxon>Eukaryota</taxon>
        <taxon>Viridiplantae</taxon>
        <taxon>Streptophyta</taxon>
        <taxon>Embryophyta</taxon>
        <taxon>Tracheophyta</taxon>
        <taxon>Spermatophyta</taxon>
        <taxon>Magnoliopsida</taxon>
        <taxon>eudicotyledons</taxon>
        <taxon>Gunneridae</taxon>
        <taxon>Pentapetalae</taxon>
        <taxon>rosids</taxon>
        <taxon>fabids</taxon>
        <taxon>Fagales</taxon>
        <taxon>Fagaceae</taxon>
        <taxon>Fagus</taxon>
    </lineage>
</organism>
<protein>
    <submittedName>
        <fullName evidence="2">Uncharacterized protein</fullName>
    </submittedName>
</protein>